<dbReference type="Proteomes" id="UP000198427">
    <property type="component" value="Unassembled WGS sequence"/>
</dbReference>
<comment type="caution">
    <text evidence="1">The sequence shown here is derived from an EMBL/GenBank/DDBJ whole genome shotgun (WGS) entry which is preliminary data.</text>
</comment>
<accession>A0A2N9QRT1</accession>
<gene>
    <name evidence="1" type="ORF">SAMN06265364_11535</name>
</gene>
<dbReference type="InterPro" id="IPR036866">
    <property type="entry name" value="RibonucZ/Hydroxyglut_hydro"/>
</dbReference>
<dbReference type="PANTHER" id="PTHR43694">
    <property type="entry name" value="RIBONUCLEASE J"/>
    <property type="match status" value="1"/>
</dbReference>
<dbReference type="EMBL" id="FZNZ01000015">
    <property type="protein sequence ID" value="SNR86263.1"/>
    <property type="molecule type" value="Genomic_DNA"/>
</dbReference>
<dbReference type="GeneID" id="94030477"/>
<dbReference type="Gene3D" id="3.60.15.10">
    <property type="entry name" value="Ribonuclease Z/Hydroxyacylglutathione hydrolase-like"/>
    <property type="match status" value="1"/>
</dbReference>
<reference evidence="1 2" key="1">
    <citation type="submission" date="2017-06" db="EMBL/GenBank/DDBJ databases">
        <authorList>
            <person name="Varghese N."/>
            <person name="Submissions S."/>
        </authorList>
    </citation>
    <scope>NUCLEOTIDE SEQUENCE [LARGE SCALE GENOMIC DNA]</scope>
    <source>
        <strain evidence="1 2">DSM 26989</strain>
    </source>
</reference>
<proteinExistence type="predicted"/>
<organism evidence="1 2">
    <name type="scientific">Prevotella jejuni</name>
    <dbReference type="NCBI Taxonomy" id="1177574"/>
    <lineage>
        <taxon>Bacteria</taxon>
        <taxon>Pseudomonadati</taxon>
        <taxon>Bacteroidota</taxon>
        <taxon>Bacteroidia</taxon>
        <taxon>Bacteroidales</taxon>
        <taxon>Prevotellaceae</taxon>
        <taxon>Prevotella</taxon>
    </lineage>
</organism>
<sequence>MMKIKIHRGLDQIGGCITEIWTESSRVFIDFGQNLPGNGKPTTPEEDALMVADIVENNEKEHQAVFYTHAHEDHVGLFPYIPFDQFISEGGKDLLLIKYKTLLEGYEIAREKCGKQRAPDRSEEERLEECCRRTKTLIDKLETFRTWKRTGRGDYPNPIMVGNIRITPFFCCHSIYDAHMFLIEAEGQRFWHTGDYRGHGYMSKGQFLMLRKYATNIDVLITEGTMLSREDKAISEYRVSMEMIDVMQAFKYVFVLASGTDIERLGSINHATKKTKKPLCIMSLFMKRMMELFTEREGNLGRGLFSFSPLFYTDRLYSKLRDKGFTMVVGPSQGDKVKPLLNRLPQEETILIYSSWNGYYMREEQVRANAKYKEFREMFHNVVDIHTSGHVDRDAIKKVIGMMHPKEVICIHKEADARL</sequence>
<dbReference type="SUPFAM" id="SSF56281">
    <property type="entry name" value="Metallo-hydrolase/oxidoreductase"/>
    <property type="match status" value="1"/>
</dbReference>
<dbReference type="OrthoDB" id="9758375at2"/>
<dbReference type="AlphaFoldDB" id="A0A2N9QRT1"/>
<name>A0A2N9QRT1_9BACT</name>
<protein>
    <submittedName>
        <fullName evidence="1">Ribonuclease J</fullName>
    </submittedName>
</protein>
<dbReference type="RefSeq" id="WP_089366288.1">
    <property type="nucleotide sequence ID" value="NZ_CP023864.1"/>
</dbReference>
<keyword evidence="2" id="KW-1185">Reference proteome</keyword>
<evidence type="ECO:0000313" key="1">
    <source>
        <dbReference type="EMBL" id="SNR86263.1"/>
    </source>
</evidence>
<dbReference type="KEGG" id="pje:CRM71_14285"/>
<evidence type="ECO:0000313" key="2">
    <source>
        <dbReference type="Proteomes" id="UP000198427"/>
    </source>
</evidence>
<dbReference type="PANTHER" id="PTHR43694:SF1">
    <property type="entry name" value="RIBONUCLEASE J"/>
    <property type="match status" value="1"/>
</dbReference>